<evidence type="ECO:0000313" key="3">
    <source>
        <dbReference type="Proteomes" id="UP000595895"/>
    </source>
</evidence>
<dbReference type="AlphaFoldDB" id="A0A7T7S283"/>
<dbReference type="GO" id="GO:1990189">
    <property type="term" value="F:protein N-terminal-serine acetyltransferase activity"/>
    <property type="evidence" value="ECO:0007669"/>
    <property type="project" value="TreeGrafter"/>
</dbReference>
<accession>A0A7T7S283</accession>
<dbReference type="SUPFAM" id="SSF55729">
    <property type="entry name" value="Acyl-CoA N-acyltransferases (Nat)"/>
    <property type="match status" value="1"/>
</dbReference>
<gene>
    <name evidence="2" type="ORF">JG540_09035</name>
</gene>
<sequence>MSGLLRWLTGAPARPRFTWPVVLEQTGLDRRGLCRGVDTVRLRPLRATDQDAWRRLRVAEAERLAAWDATFPPESGEAGMSFGTYARDLRRQARAGTAMPFVIEVDGAFAGQLSVEPIAWGALRSAALGYWIGARWQGRGVMTLCVAMTLDHLLGAEVGLHRVEVSIRPENAASLAVVRKLGLREEGLRLRYMHVAGSWADHRAFAATAEERGPGYVQLLVDRAAGASGNTQR</sequence>
<organism evidence="2 3">
    <name type="scientific">Actinomyces weissii</name>
    <dbReference type="NCBI Taxonomy" id="675090"/>
    <lineage>
        <taxon>Bacteria</taxon>
        <taxon>Bacillati</taxon>
        <taxon>Actinomycetota</taxon>
        <taxon>Actinomycetes</taxon>
        <taxon>Actinomycetales</taxon>
        <taxon>Actinomycetaceae</taxon>
        <taxon>Actinomyces</taxon>
    </lineage>
</organism>
<dbReference type="KEGG" id="awe:JG540_09035"/>
<name>A0A7T7S283_9ACTO</name>
<dbReference type="Proteomes" id="UP000595895">
    <property type="component" value="Chromosome"/>
</dbReference>
<evidence type="ECO:0000313" key="2">
    <source>
        <dbReference type="EMBL" id="QQM67154.1"/>
    </source>
</evidence>
<dbReference type="PANTHER" id="PTHR43441">
    <property type="entry name" value="RIBOSOMAL-PROTEIN-SERINE ACETYLTRANSFERASE"/>
    <property type="match status" value="1"/>
</dbReference>
<dbReference type="Gene3D" id="3.40.630.30">
    <property type="match status" value="1"/>
</dbReference>
<dbReference type="InterPro" id="IPR000182">
    <property type="entry name" value="GNAT_dom"/>
</dbReference>
<proteinExistence type="predicted"/>
<dbReference type="InterPro" id="IPR051908">
    <property type="entry name" value="Ribosomal_N-acetyltransferase"/>
</dbReference>
<dbReference type="GO" id="GO:0005737">
    <property type="term" value="C:cytoplasm"/>
    <property type="evidence" value="ECO:0007669"/>
    <property type="project" value="TreeGrafter"/>
</dbReference>
<dbReference type="PROSITE" id="PS51186">
    <property type="entry name" value="GNAT"/>
    <property type="match status" value="1"/>
</dbReference>
<reference evidence="2 3" key="1">
    <citation type="submission" date="2020-12" db="EMBL/GenBank/DDBJ databases">
        <authorList>
            <person name="Zhou J."/>
        </authorList>
    </citation>
    <scope>NUCLEOTIDE SEQUENCE [LARGE SCALE GENOMIC DNA]</scope>
    <source>
        <strain evidence="2 3">CCUG 61299</strain>
    </source>
</reference>
<dbReference type="InterPro" id="IPR016181">
    <property type="entry name" value="Acyl_CoA_acyltransferase"/>
</dbReference>
<keyword evidence="2" id="KW-0808">Transferase</keyword>
<dbReference type="RefSeq" id="WP_200275494.1">
    <property type="nucleotide sequence ID" value="NZ_CP066802.1"/>
</dbReference>
<dbReference type="EMBL" id="CP066802">
    <property type="protein sequence ID" value="QQM67154.1"/>
    <property type="molecule type" value="Genomic_DNA"/>
</dbReference>
<dbReference type="GO" id="GO:0008999">
    <property type="term" value="F:protein-N-terminal-alanine acetyltransferase activity"/>
    <property type="evidence" value="ECO:0007669"/>
    <property type="project" value="TreeGrafter"/>
</dbReference>
<dbReference type="Pfam" id="PF13302">
    <property type="entry name" value="Acetyltransf_3"/>
    <property type="match status" value="1"/>
</dbReference>
<evidence type="ECO:0000259" key="1">
    <source>
        <dbReference type="PROSITE" id="PS51186"/>
    </source>
</evidence>
<protein>
    <submittedName>
        <fullName evidence="2">GNAT family N-acetyltransferase</fullName>
    </submittedName>
</protein>
<keyword evidence="3" id="KW-1185">Reference proteome</keyword>
<feature type="domain" description="N-acetyltransferase" evidence="1">
    <location>
        <begin position="40"/>
        <end position="204"/>
    </location>
</feature>
<dbReference type="PANTHER" id="PTHR43441:SF2">
    <property type="entry name" value="FAMILY ACETYLTRANSFERASE, PUTATIVE (AFU_ORTHOLOGUE AFUA_7G00850)-RELATED"/>
    <property type="match status" value="1"/>
</dbReference>